<feature type="transmembrane region" description="Helical" evidence="8">
    <location>
        <begin position="288"/>
        <end position="308"/>
    </location>
</feature>
<dbReference type="GO" id="GO:0005886">
    <property type="term" value="C:plasma membrane"/>
    <property type="evidence" value="ECO:0007669"/>
    <property type="project" value="UniProtKB-SubCell"/>
</dbReference>
<dbReference type="PANTHER" id="PTHR46494:SF1">
    <property type="entry name" value="CORA FAMILY METAL ION TRANSPORTER (EUROFUNG)"/>
    <property type="match status" value="1"/>
</dbReference>
<dbReference type="PANTHER" id="PTHR46494">
    <property type="entry name" value="CORA FAMILY METAL ION TRANSPORTER (EUROFUNG)"/>
    <property type="match status" value="1"/>
</dbReference>
<dbReference type="InterPro" id="IPR045863">
    <property type="entry name" value="CorA_TM1_TM2"/>
</dbReference>
<evidence type="ECO:0000256" key="3">
    <source>
        <dbReference type="ARBA" id="ARBA00022448"/>
    </source>
</evidence>
<keyword evidence="8" id="KW-0460">Magnesium</keyword>
<dbReference type="GO" id="GO:0015087">
    <property type="term" value="F:cobalt ion transmembrane transporter activity"/>
    <property type="evidence" value="ECO:0007669"/>
    <property type="project" value="UniProtKB-UniRule"/>
</dbReference>
<dbReference type="STRING" id="1178515.SY83_06240"/>
<evidence type="ECO:0000256" key="2">
    <source>
        <dbReference type="ARBA" id="ARBA00009765"/>
    </source>
</evidence>
<evidence type="ECO:0000256" key="1">
    <source>
        <dbReference type="ARBA" id="ARBA00004651"/>
    </source>
</evidence>
<dbReference type="GO" id="GO:0000287">
    <property type="term" value="F:magnesium ion binding"/>
    <property type="evidence" value="ECO:0007669"/>
    <property type="project" value="TreeGrafter"/>
</dbReference>
<dbReference type="Pfam" id="PF01544">
    <property type="entry name" value="CorA"/>
    <property type="match status" value="1"/>
</dbReference>
<evidence type="ECO:0000256" key="8">
    <source>
        <dbReference type="RuleBase" id="RU362010"/>
    </source>
</evidence>
<dbReference type="SUPFAM" id="SSF144083">
    <property type="entry name" value="Magnesium transport protein CorA, transmembrane region"/>
    <property type="match status" value="1"/>
</dbReference>
<keyword evidence="5 8" id="KW-0812">Transmembrane</keyword>
<protein>
    <recommendedName>
        <fullName evidence="8">Magnesium transport protein CorA</fullName>
    </recommendedName>
</protein>
<dbReference type="FunFam" id="1.20.58.340:FF:000012">
    <property type="entry name" value="Magnesium transport protein CorA"/>
    <property type="match status" value="1"/>
</dbReference>
<dbReference type="SUPFAM" id="SSF143865">
    <property type="entry name" value="CorA soluble domain-like"/>
    <property type="match status" value="1"/>
</dbReference>
<evidence type="ECO:0000256" key="5">
    <source>
        <dbReference type="ARBA" id="ARBA00022692"/>
    </source>
</evidence>
<dbReference type="CDD" id="cd12831">
    <property type="entry name" value="TmCorA-like_u2"/>
    <property type="match status" value="1"/>
</dbReference>
<comment type="subcellular location">
    <subcellularLocation>
        <location evidence="1">Cell membrane</location>
        <topology evidence="1">Multi-pass membrane protein</topology>
    </subcellularLocation>
    <subcellularLocation>
        <location evidence="8">Membrane</location>
        <topology evidence="8">Multi-pass membrane protein</topology>
    </subcellularLocation>
</comment>
<keyword evidence="4 8" id="KW-1003">Cell membrane</keyword>
<dbReference type="KEGG" id="pswu:SY83_06240"/>
<evidence type="ECO:0000256" key="6">
    <source>
        <dbReference type="ARBA" id="ARBA00022989"/>
    </source>
</evidence>
<keyword evidence="6 8" id="KW-1133">Transmembrane helix</keyword>
<keyword evidence="7 8" id="KW-0472">Membrane</keyword>
<dbReference type="GO" id="GO:0050897">
    <property type="term" value="F:cobalt ion binding"/>
    <property type="evidence" value="ECO:0007669"/>
    <property type="project" value="TreeGrafter"/>
</dbReference>
<evidence type="ECO:0000313" key="10">
    <source>
        <dbReference type="Proteomes" id="UP000076927"/>
    </source>
</evidence>
<keyword evidence="3 8" id="KW-0813">Transport</keyword>
<dbReference type="InterPro" id="IPR045861">
    <property type="entry name" value="CorA_cytoplasmic_dom"/>
</dbReference>
<dbReference type="AlphaFoldDB" id="A0A172TGP1"/>
<dbReference type="InterPro" id="IPR004488">
    <property type="entry name" value="Mg/Co-transport_prot_CorA"/>
</dbReference>
<proteinExistence type="inferred from homology"/>
<dbReference type="PATRIC" id="fig|1178515.4.peg.1250"/>
<comment type="similarity">
    <text evidence="2 8">Belongs to the CorA metal ion transporter (MIT) (TC 1.A.35) family.</text>
</comment>
<dbReference type="Gene3D" id="1.20.58.340">
    <property type="entry name" value="Magnesium transport protein CorA, transmembrane region"/>
    <property type="match status" value="2"/>
</dbReference>
<dbReference type="NCBIfam" id="TIGR00383">
    <property type="entry name" value="corA"/>
    <property type="match status" value="1"/>
</dbReference>
<gene>
    <name evidence="8" type="primary">corA</name>
    <name evidence="9" type="ORF">SY83_06240</name>
</gene>
<feature type="transmembrane region" description="Helical" evidence="8">
    <location>
        <begin position="257"/>
        <end position="276"/>
    </location>
</feature>
<dbReference type="InterPro" id="IPR002523">
    <property type="entry name" value="MgTranspt_CorA/ZnTranspt_ZntB"/>
</dbReference>
<dbReference type="RefSeq" id="WP_068605252.1">
    <property type="nucleotide sequence ID" value="NZ_CP011388.1"/>
</dbReference>
<evidence type="ECO:0000256" key="4">
    <source>
        <dbReference type="ARBA" id="ARBA00022475"/>
    </source>
</evidence>
<accession>A0A172TGP1</accession>
<reference evidence="9 10" key="1">
    <citation type="submission" date="2015-01" db="EMBL/GenBank/DDBJ databases">
        <title>Paenibacillus swuensis/DY6/whole genome sequencing.</title>
        <authorList>
            <person name="Kim M.K."/>
            <person name="Srinivasan S."/>
            <person name="Lee J.-J."/>
        </authorList>
    </citation>
    <scope>NUCLEOTIDE SEQUENCE [LARGE SCALE GENOMIC DNA]</scope>
    <source>
        <strain evidence="9 10">DY6</strain>
    </source>
</reference>
<dbReference type="Proteomes" id="UP000076927">
    <property type="component" value="Chromosome"/>
</dbReference>
<dbReference type="OrthoDB" id="9803416at2"/>
<evidence type="ECO:0000313" key="9">
    <source>
        <dbReference type="EMBL" id="ANE45953.1"/>
    </source>
</evidence>
<keyword evidence="8" id="KW-0406">Ion transport</keyword>
<name>A0A172TGP1_9BACL</name>
<comment type="function">
    <text evidence="8">Mediates influx of magnesium ions.</text>
</comment>
<keyword evidence="10" id="KW-1185">Reference proteome</keyword>
<evidence type="ECO:0000256" key="7">
    <source>
        <dbReference type="ARBA" id="ARBA00023136"/>
    </source>
</evidence>
<dbReference type="GO" id="GO:0015095">
    <property type="term" value="F:magnesium ion transmembrane transporter activity"/>
    <property type="evidence" value="ECO:0007669"/>
    <property type="project" value="UniProtKB-UniRule"/>
</dbReference>
<dbReference type="Gene3D" id="3.30.460.20">
    <property type="entry name" value="CorA soluble domain-like"/>
    <property type="match status" value="1"/>
</dbReference>
<dbReference type="EMBL" id="CP011388">
    <property type="protein sequence ID" value="ANE45953.1"/>
    <property type="molecule type" value="Genomic_DNA"/>
</dbReference>
<organism evidence="9 10">
    <name type="scientific">Paenibacillus swuensis</name>
    <dbReference type="NCBI Taxonomy" id="1178515"/>
    <lineage>
        <taxon>Bacteria</taxon>
        <taxon>Bacillati</taxon>
        <taxon>Bacillota</taxon>
        <taxon>Bacilli</taxon>
        <taxon>Bacillales</taxon>
        <taxon>Paenibacillaceae</taxon>
        <taxon>Paenibacillus</taxon>
    </lineage>
</organism>
<sequence length="315" mass="37379">MIRTLAVTQDGMLEMDVPFEQLEDERIDWYWVDYEAATQEERLTLDTHFHFHPLAIEDCVHFLQRPKLDHYDETHFFVLHAMNDVTLEANEVDLFLNSRFIVTFHLEPNAEIEEAWSRFTQQPGLRKQGPLHAAYMVMDKLVDQYFPSVHRIEDELNEIEFRSGSKINDIMDQVFKLRSDLLKLRRTIVPMRDLLYRVVNSQRIEGLKSQMVYFQDIYDHLLKLSEMIESNRELTADLRDNYLSISSNRMNHIMKTLTVITVIFMPLTFIAGVYGMNFDWMPELEWSFGYPLIVGLMAALGLGMFTWFKRKGWFE</sequence>